<evidence type="ECO:0000313" key="1">
    <source>
        <dbReference type="EMBL" id="KOG00463.1"/>
    </source>
</evidence>
<accession>A0A0L8IG76</accession>
<proteinExistence type="predicted"/>
<gene>
    <name evidence="1" type="ORF">OCBIM_22003096mg</name>
</gene>
<feature type="non-terminal residue" evidence="1">
    <location>
        <position position="625"/>
    </location>
</feature>
<protein>
    <submittedName>
        <fullName evidence="1">Uncharacterized protein</fullName>
    </submittedName>
</protein>
<organism evidence="1">
    <name type="scientific">Octopus bimaculoides</name>
    <name type="common">California two-spotted octopus</name>
    <dbReference type="NCBI Taxonomy" id="37653"/>
    <lineage>
        <taxon>Eukaryota</taxon>
        <taxon>Metazoa</taxon>
        <taxon>Spiralia</taxon>
        <taxon>Lophotrochozoa</taxon>
        <taxon>Mollusca</taxon>
        <taxon>Cephalopoda</taxon>
        <taxon>Coleoidea</taxon>
        <taxon>Octopodiformes</taxon>
        <taxon>Octopoda</taxon>
        <taxon>Incirrata</taxon>
        <taxon>Octopodidae</taxon>
        <taxon>Octopus</taxon>
    </lineage>
</organism>
<reference evidence="1" key="1">
    <citation type="submission" date="2015-07" db="EMBL/GenBank/DDBJ databases">
        <title>MeaNS - Measles Nucleotide Surveillance Program.</title>
        <authorList>
            <person name="Tran T."/>
            <person name="Druce J."/>
        </authorList>
    </citation>
    <scope>NUCLEOTIDE SEQUENCE</scope>
    <source>
        <strain evidence="1">UCB-OBI-ISO-001</strain>
        <tissue evidence="1">Gonad</tissue>
    </source>
</reference>
<dbReference type="PANTHER" id="PTHR47018">
    <property type="entry name" value="CXC DOMAIN-CONTAINING PROTEIN-RELATED"/>
    <property type="match status" value="1"/>
</dbReference>
<dbReference type="EMBL" id="KQ415796">
    <property type="protein sequence ID" value="KOG00463.1"/>
    <property type="molecule type" value="Genomic_DNA"/>
</dbReference>
<dbReference type="AlphaFoldDB" id="A0A0L8IG76"/>
<dbReference type="PANTHER" id="PTHR47018:SF3">
    <property type="entry name" value="MYCBP-ASSOCIATED PROTEIN"/>
    <property type="match status" value="1"/>
</dbReference>
<sequence>MLLTTLNFEGTQPAMLSTRTGQRSLKLVPERVLADCYMCKRNFSQFKVVNKLIDDGERAIAREMQRNLLWIIVRRHSAVRKQRVPGWGGYVSLTGDALVQLTTIEYSPIRPHTITNIRVIQECPKCSPASEDVLQHLKIFEKMDGTGFAEILLEAGLTASGSLMGIISAKNYVRSLNFHSVLMEALERLVLSCFLQNRDEEVPFGKLLKSSRDCIERLATSPSKENENAALNDQEICSYIASIFTNNFTVNAQYLCIMPDIFFAFGGHNHARYLTFFLMLIANTKYTHPGAEDLLKRGAVSVARSFIPGNRCVDKTIEETFMKHAKSKGGTGSTGVGISSLQTNYSAYKRLTKSDKERAKFLQTTFCLSGMSDEEEKALQHQDVHPCEIATSEKLVSRTIAAIKCFNNPFNIADDGKLCNLIIRRSSFRRIVEYKQQGNIAFHLLVKSQAQIDWKLDLDILLTYPSTPVLYSIGCADGVLAKTDKSNAFEHVVIECDDAQLPDLKESFIIEAGNLLTCTMKTLSELTADILTGHEMVLICEGKAYQLTSDGHNTFCQEIDSLESSQEETDTCVILYCMYAKQRGCKSVRVMTSDSDIFFILLHHARFLEGLQILFETGEVHMCAV</sequence>
<name>A0A0L8IG76_OCTBM</name>